<dbReference type="InterPro" id="IPR012340">
    <property type="entry name" value="NA-bd_OB-fold"/>
</dbReference>
<evidence type="ECO:0000256" key="4">
    <source>
        <dbReference type="ARBA" id="ARBA00023136"/>
    </source>
</evidence>
<feature type="domain" description="NfeD-like C-terminal" evidence="6">
    <location>
        <begin position="83"/>
        <end position="142"/>
    </location>
</feature>
<evidence type="ECO:0000313" key="12">
    <source>
        <dbReference type="Proteomes" id="UP000284779"/>
    </source>
</evidence>
<dbReference type="EMBL" id="QSFO01000007">
    <property type="protein sequence ID" value="RHA54529.1"/>
    <property type="molecule type" value="Genomic_DNA"/>
</dbReference>
<feature type="transmembrane region" description="Helical" evidence="5">
    <location>
        <begin position="7"/>
        <end position="32"/>
    </location>
</feature>
<dbReference type="GO" id="GO:0005886">
    <property type="term" value="C:plasma membrane"/>
    <property type="evidence" value="ECO:0007669"/>
    <property type="project" value="TreeGrafter"/>
</dbReference>
<evidence type="ECO:0000256" key="3">
    <source>
        <dbReference type="ARBA" id="ARBA00022989"/>
    </source>
</evidence>
<keyword evidence="12" id="KW-1185">Reference proteome</keyword>
<evidence type="ECO:0000256" key="5">
    <source>
        <dbReference type="SAM" id="Phobius"/>
    </source>
</evidence>
<gene>
    <name evidence="9" type="ORF">DW018_00415</name>
    <name evidence="8" type="ORF">DW929_07570</name>
    <name evidence="7" type="ORF">DW944_01725</name>
</gene>
<dbReference type="PANTHER" id="PTHR33507">
    <property type="entry name" value="INNER MEMBRANE PROTEIN YBBJ"/>
    <property type="match status" value="1"/>
</dbReference>
<sequence length="143" mass="15421">MSMSYIAWLVVFVVFAALELVSLGLTCIWFAIGALAGCVAALLGANWIVQAVVFLVVTMVVLIFIRPFAIKYVNNKAEKTNVESMAGKQGKVVVEIDNINAKGMIKVDGMEWTARSVDGEIIPKDSLVTVVSVEGVKAMVRKA</sequence>
<evidence type="ECO:0000259" key="6">
    <source>
        <dbReference type="Pfam" id="PF01957"/>
    </source>
</evidence>
<evidence type="ECO:0000313" key="10">
    <source>
        <dbReference type="Proteomes" id="UP000283314"/>
    </source>
</evidence>
<dbReference type="EMBL" id="QROT01000001">
    <property type="protein sequence ID" value="RHL47931.1"/>
    <property type="molecule type" value="Genomic_DNA"/>
</dbReference>
<dbReference type="AlphaFoldDB" id="A0A413S043"/>
<evidence type="ECO:0000313" key="8">
    <source>
        <dbReference type="EMBL" id="RHA54529.1"/>
    </source>
</evidence>
<dbReference type="PANTHER" id="PTHR33507:SF3">
    <property type="entry name" value="INNER MEMBRANE PROTEIN YBBJ"/>
    <property type="match status" value="1"/>
</dbReference>
<dbReference type="EMBL" id="QSFD01000001">
    <property type="protein sequence ID" value="RHA20915.1"/>
    <property type="molecule type" value="Genomic_DNA"/>
</dbReference>
<dbReference type="Proteomes" id="UP000283314">
    <property type="component" value="Unassembled WGS sequence"/>
</dbReference>
<evidence type="ECO:0000256" key="2">
    <source>
        <dbReference type="ARBA" id="ARBA00022692"/>
    </source>
</evidence>
<dbReference type="InterPro" id="IPR002810">
    <property type="entry name" value="NfeD-like_C"/>
</dbReference>
<reference evidence="10 11" key="1">
    <citation type="submission" date="2018-08" db="EMBL/GenBank/DDBJ databases">
        <title>A genome reference for cultivated species of the human gut microbiota.</title>
        <authorList>
            <person name="Zou Y."/>
            <person name="Xue W."/>
            <person name="Luo G."/>
        </authorList>
    </citation>
    <scope>NUCLEOTIDE SEQUENCE [LARGE SCALE GENOMIC DNA]</scope>
    <source>
        <strain evidence="9 10">AF37-4</strain>
        <strain evidence="8 11">AM43-2</strain>
        <strain evidence="7 12">AM44-11BH</strain>
    </source>
</reference>
<dbReference type="SUPFAM" id="SSF141322">
    <property type="entry name" value="NfeD domain-like"/>
    <property type="match status" value="1"/>
</dbReference>
<dbReference type="Gene3D" id="2.40.50.140">
    <property type="entry name" value="Nucleic acid-binding proteins"/>
    <property type="match status" value="1"/>
</dbReference>
<comment type="caution">
    <text evidence="8">The sequence shown here is derived from an EMBL/GenBank/DDBJ whole genome shotgun (WGS) entry which is preliminary data.</text>
</comment>
<accession>A0A413S043</accession>
<keyword evidence="4 5" id="KW-0472">Membrane</keyword>
<dbReference type="Pfam" id="PF01957">
    <property type="entry name" value="NfeD"/>
    <property type="match status" value="1"/>
</dbReference>
<protein>
    <submittedName>
        <fullName evidence="8">NfeD family protein</fullName>
    </submittedName>
</protein>
<evidence type="ECO:0000313" key="11">
    <source>
        <dbReference type="Proteomes" id="UP000284598"/>
    </source>
</evidence>
<evidence type="ECO:0000313" key="9">
    <source>
        <dbReference type="EMBL" id="RHL47931.1"/>
    </source>
</evidence>
<keyword evidence="2 5" id="KW-0812">Transmembrane</keyword>
<organism evidence="8 11">
    <name type="scientific">Eubacterium ventriosum</name>
    <dbReference type="NCBI Taxonomy" id="39496"/>
    <lineage>
        <taxon>Bacteria</taxon>
        <taxon>Bacillati</taxon>
        <taxon>Bacillota</taxon>
        <taxon>Clostridia</taxon>
        <taxon>Eubacteriales</taxon>
        <taxon>Eubacteriaceae</taxon>
        <taxon>Eubacterium</taxon>
    </lineage>
</organism>
<name>A0A413S043_9FIRM</name>
<evidence type="ECO:0000313" key="7">
    <source>
        <dbReference type="EMBL" id="RHA20915.1"/>
    </source>
</evidence>
<dbReference type="InterPro" id="IPR052165">
    <property type="entry name" value="Membrane_assoc_protease"/>
</dbReference>
<comment type="subcellular location">
    <subcellularLocation>
        <location evidence="1">Membrane</location>
        <topology evidence="1">Multi-pass membrane protein</topology>
    </subcellularLocation>
</comment>
<feature type="transmembrane region" description="Helical" evidence="5">
    <location>
        <begin position="44"/>
        <end position="65"/>
    </location>
</feature>
<evidence type="ECO:0000256" key="1">
    <source>
        <dbReference type="ARBA" id="ARBA00004141"/>
    </source>
</evidence>
<dbReference type="Proteomes" id="UP000284598">
    <property type="component" value="Unassembled WGS sequence"/>
</dbReference>
<keyword evidence="3 5" id="KW-1133">Transmembrane helix</keyword>
<proteinExistence type="predicted"/>
<dbReference type="Proteomes" id="UP000284779">
    <property type="component" value="Unassembled WGS sequence"/>
</dbReference>